<dbReference type="PROSITE" id="PS50004">
    <property type="entry name" value="C2"/>
    <property type="match status" value="1"/>
</dbReference>
<name>A8XJK3_CAEBR</name>
<proteinExistence type="predicted"/>
<dbReference type="CDD" id="cd00030">
    <property type="entry name" value="C2"/>
    <property type="match status" value="1"/>
</dbReference>
<dbReference type="KEGG" id="cbr:CBG_14233"/>
<feature type="compositionally biased region" description="Low complexity" evidence="1">
    <location>
        <begin position="522"/>
        <end position="531"/>
    </location>
</feature>
<protein>
    <submittedName>
        <fullName evidence="4">Protein CBR-RGS-7</fullName>
    </submittedName>
</protein>
<dbReference type="InterPro" id="IPR035892">
    <property type="entry name" value="C2_domain_sf"/>
</dbReference>
<dbReference type="GeneID" id="8586386"/>
<dbReference type="FunFam" id="1.10.167.10:FF:000001">
    <property type="entry name" value="Putative regulator of g-protein signaling 12"/>
    <property type="match status" value="1"/>
</dbReference>
<dbReference type="RefSeq" id="XP_002644390.1">
    <property type="nucleotide sequence ID" value="XM_002644344.1"/>
</dbReference>
<feature type="region of interest" description="Disordered" evidence="1">
    <location>
        <begin position="163"/>
        <end position="318"/>
    </location>
</feature>
<evidence type="ECO:0000313" key="6">
    <source>
        <dbReference type="WormBase" id="CBG14233a"/>
    </source>
</evidence>
<reference evidence="4 5" key="1">
    <citation type="journal article" date="2003" name="PLoS Biol.">
        <title>The genome sequence of Caenorhabditis briggsae: a platform for comparative genomics.</title>
        <authorList>
            <person name="Stein L.D."/>
            <person name="Bao Z."/>
            <person name="Blasiar D."/>
            <person name="Blumenthal T."/>
            <person name="Brent M.R."/>
            <person name="Chen N."/>
            <person name="Chinwalla A."/>
            <person name="Clarke L."/>
            <person name="Clee C."/>
            <person name="Coghlan A."/>
            <person name="Coulson A."/>
            <person name="D'Eustachio P."/>
            <person name="Fitch D.H."/>
            <person name="Fulton L.A."/>
            <person name="Fulton R.E."/>
            <person name="Griffiths-Jones S."/>
            <person name="Harris T.W."/>
            <person name="Hillier L.W."/>
            <person name="Kamath R."/>
            <person name="Kuwabara P.E."/>
            <person name="Mardis E.R."/>
            <person name="Marra M.A."/>
            <person name="Miner T.L."/>
            <person name="Minx P."/>
            <person name="Mullikin J.C."/>
            <person name="Plumb R.W."/>
            <person name="Rogers J."/>
            <person name="Schein J.E."/>
            <person name="Sohrmann M."/>
            <person name="Spieth J."/>
            <person name="Stajich J.E."/>
            <person name="Wei C."/>
            <person name="Willey D."/>
            <person name="Wilson R.K."/>
            <person name="Durbin R."/>
            <person name="Waterston R.H."/>
        </authorList>
    </citation>
    <scope>NUCLEOTIDE SEQUENCE [LARGE SCALE GENOMIC DNA]</scope>
    <source>
        <strain evidence="4 5">AF16</strain>
    </source>
</reference>
<evidence type="ECO:0000259" key="2">
    <source>
        <dbReference type="PROSITE" id="PS50004"/>
    </source>
</evidence>
<organism evidence="4 5">
    <name type="scientific">Caenorhabditis briggsae</name>
    <dbReference type="NCBI Taxonomy" id="6238"/>
    <lineage>
        <taxon>Eukaryota</taxon>
        <taxon>Metazoa</taxon>
        <taxon>Ecdysozoa</taxon>
        <taxon>Nematoda</taxon>
        <taxon>Chromadorea</taxon>
        <taxon>Rhabditida</taxon>
        <taxon>Rhabditina</taxon>
        <taxon>Rhabditomorpha</taxon>
        <taxon>Rhabditoidea</taxon>
        <taxon>Rhabditidae</taxon>
        <taxon>Peloderinae</taxon>
        <taxon>Caenorhabditis</taxon>
    </lineage>
</organism>
<evidence type="ECO:0000259" key="3">
    <source>
        <dbReference type="PROSITE" id="PS50132"/>
    </source>
</evidence>
<feature type="region of interest" description="Disordered" evidence="1">
    <location>
        <begin position="599"/>
        <end position="633"/>
    </location>
</feature>
<dbReference type="SMART" id="SM00315">
    <property type="entry name" value="RGS"/>
    <property type="match status" value="1"/>
</dbReference>
<dbReference type="EMBL" id="HE600983">
    <property type="protein sequence ID" value="CAP32829.1"/>
    <property type="molecule type" value="Genomic_DNA"/>
</dbReference>
<dbReference type="Gene3D" id="2.60.40.150">
    <property type="entry name" value="C2 domain"/>
    <property type="match status" value="1"/>
</dbReference>
<feature type="domain" description="C2" evidence="2">
    <location>
        <begin position="333"/>
        <end position="470"/>
    </location>
</feature>
<dbReference type="WormBase" id="CBG14233a">
    <property type="protein sequence ID" value="CBP46085"/>
    <property type="gene ID" value="WBGene00034799"/>
    <property type="gene designation" value="Cbr-rgs-7"/>
</dbReference>
<dbReference type="HOGENOM" id="CLU_358341_0_0_1"/>
<sequence>MNGDSFTVYRLQNAFKMVAMNNQNQRIQLNLHKYKTAGVQQFDIDKSSDEEFDDDDQSSLSSISEDDFSDSESGSYQDTTVSTTPSEATTDEMLWGRRRAPVCGIAGAAARRQLLARETTKVLGNNKQVFQSFVPTTPSSGDRGAGSSREMYSQIRRGDGTQFRPREKFVPPRRPRMGHGSCDLSAIEEMSPIRSNYSSSSEGGHRMSLRQQSEWKPQLTSTTTSFQSMAVTPRTPLPGHFKAPLSPVASSTPRSERLYRKNQKQGRHQSSSLALLDSHMEGSSSKDSSERAITPDPWLGEDQENKMPSPVVESPRAKCKRPEDFGLDNAYAKHKDIRGIVFLSMALRGRRLILNVQDASFFCSSSSRYGVSSYVTAVLYHRPSNKSSSRKYNSRPDQHYRTRLIKDNNNPKFDESFQFSFAENCARDQLIVTVYEIDVMNAERKKVLGCMTFPVSRILKKASQMFGDTFQHHHRREPIEDVEVTNEGFFLLNKEQGLKQNFPQRKVRRQTFYEDPAFTGMSSSAGSSTVSNHGQMTATAPRLSVPNELTMGEYYRSSSNDLHMRSSNNLLDYTSASSSTNGSADLPEKLKLHRATLPSITTTASENNSDDAKSLSPDRSPNDHNFLCPDDNGGVYGAGPTHSAIKKTNVRRAASFTFSPKQSSSSKSSLREEKKRFLVFNSPGLNIPITMLSCARVSSYDFPTSRTALPRPSHHVRSRSSGPISRTLSYLRSKMDLALSTSSLYPSREDVRQWEKSFDSLLNNKFGCALFRQFLKKEFSDENMDFWLECEEFKKMKDGKKSTTQKAIEIYSEFVAEHAPKEVNLDSDTRAATRAAVEAGCKPDTFALAQNRVEQLMSKDSYRRFLRDRLFLDLLESYDTGDNGPSTSSARN</sequence>
<feature type="region of interest" description="Disordered" evidence="1">
    <location>
        <begin position="518"/>
        <end position="545"/>
    </location>
</feature>
<feature type="compositionally biased region" description="Low complexity" evidence="1">
    <location>
        <begin position="79"/>
        <end position="88"/>
    </location>
</feature>
<evidence type="ECO:0000313" key="5">
    <source>
        <dbReference type="Proteomes" id="UP000008549"/>
    </source>
</evidence>
<dbReference type="Proteomes" id="UP000008549">
    <property type="component" value="Unassembled WGS sequence"/>
</dbReference>
<feature type="compositionally biased region" description="Polar residues" evidence="1">
    <location>
        <begin position="209"/>
        <end position="230"/>
    </location>
</feature>
<dbReference type="SUPFAM" id="SSF49562">
    <property type="entry name" value="C2 domain (Calcium/lipid-binding domain, CaLB)"/>
    <property type="match status" value="1"/>
</dbReference>
<dbReference type="Pfam" id="PF00615">
    <property type="entry name" value="RGS"/>
    <property type="match status" value="1"/>
</dbReference>
<accession>A8XJK3</accession>
<feature type="compositionally biased region" description="Polar residues" evidence="1">
    <location>
        <begin position="193"/>
        <end position="202"/>
    </location>
</feature>
<dbReference type="CTD" id="8586386"/>
<dbReference type="InParanoid" id="A8XJK3"/>
<dbReference type="InterPro" id="IPR000008">
    <property type="entry name" value="C2_dom"/>
</dbReference>
<dbReference type="PANTHER" id="PTHR10845">
    <property type="entry name" value="REGULATOR OF G PROTEIN SIGNALING"/>
    <property type="match status" value="1"/>
</dbReference>
<dbReference type="SUPFAM" id="SSF48097">
    <property type="entry name" value="Regulator of G-protein signaling, RGS"/>
    <property type="match status" value="1"/>
</dbReference>
<dbReference type="AlphaFoldDB" id="A8XJK3"/>
<evidence type="ECO:0000256" key="1">
    <source>
        <dbReference type="SAM" id="MobiDB-lite"/>
    </source>
</evidence>
<dbReference type="PROSITE" id="PS50132">
    <property type="entry name" value="RGS"/>
    <property type="match status" value="1"/>
</dbReference>
<dbReference type="Pfam" id="PF00168">
    <property type="entry name" value="C2"/>
    <property type="match status" value="1"/>
</dbReference>
<dbReference type="SMART" id="SM00239">
    <property type="entry name" value="C2"/>
    <property type="match status" value="1"/>
</dbReference>
<dbReference type="PANTHER" id="PTHR10845:SF259">
    <property type="entry name" value="RGS DOMAIN-CONTAINING PROTEIN-RELATED"/>
    <property type="match status" value="1"/>
</dbReference>
<reference evidence="4 5" key="2">
    <citation type="journal article" date="2011" name="PLoS Genet.">
        <title>Caenorhabditis briggsae recombinant inbred line genotypes reveal inter-strain incompatibility and the evolution of recombination.</title>
        <authorList>
            <person name="Ross J.A."/>
            <person name="Koboldt D.C."/>
            <person name="Staisch J.E."/>
            <person name="Chamberlin H.M."/>
            <person name="Gupta B.P."/>
            <person name="Miller R.D."/>
            <person name="Baird S.E."/>
            <person name="Haag E.S."/>
        </authorList>
    </citation>
    <scope>NUCLEOTIDE SEQUENCE [LARGE SCALE GENOMIC DNA]</scope>
    <source>
        <strain evidence="4 5">AF16</strain>
    </source>
</reference>
<dbReference type="InterPro" id="IPR016137">
    <property type="entry name" value="RGS"/>
</dbReference>
<evidence type="ECO:0000313" key="4">
    <source>
        <dbReference type="EMBL" id="CAP32829.1"/>
    </source>
</evidence>
<dbReference type="eggNOG" id="KOG3589">
    <property type="taxonomic scope" value="Eukaryota"/>
</dbReference>
<dbReference type="FunCoup" id="A8XJK3">
    <property type="interactions" value="8"/>
</dbReference>
<dbReference type="STRING" id="6238.A8XJK3"/>
<dbReference type="InterPro" id="IPR036305">
    <property type="entry name" value="RGS_sf"/>
</dbReference>
<dbReference type="PRINTS" id="PR01301">
    <property type="entry name" value="RGSPROTEIN"/>
</dbReference>
<dbReference type="Gene3D" id="1.10.167.10">
    <property type="entry name" value="Regulator of G-protein Signalling 4, domain 2"/>
    <property type="match status" value="1"/>
</dbReference>
<gene>
    <name evidence="6" type="primary">rgs-7</name>
    <name evidence="4" type="synonym">Cbr-rgs-7</name>
    <name evidence="6" type="ORF">CBG14233</name>
    <name evidence="4" type="ORF">CBG_14233</name>
</gene>
<feature type="domain" description="RGS" evidence="3">
    <location>
        <begin position="757"/>
        <end position="875"/>
    </location>
</feature>
<dbReference type="OMA" id="QMFGDTF"/>
<keyword evidence="5" id="KW-1185">Reference proteome</keyword>
<dbReference type="InterPro" id="IPR044926">
    <property type="entry name" value="RGS_subdomain_2"/>
</dbReference>
<feature type="region of interest" description="Disordered" evidence="1">
    <location>
        <begin position="48"/>
        <end position="90"/>
    </location>
</feature>